<proteinExistence type="predicted"/>
<gene>
    <name evidence="1" type="ORF">BV22DRAFT_1024158</name>
</gene>
<reference evidence="1" key="1">
    <citation type="journal article" date="2021" name="New Phytol.">
        <title>Evolutionary innovations through gain and loss of genes in the ectomycorrhizal Boletales.</title>
        <authorList>
            <person name="Wu G."/>
            <person name="Miyauchi S."/>
            <person name="Morin E."/>
            <person name="Kuo A."/>
            <person name="Drula E."/>
            <person name="Varga T."/>
            <person name="Kohler A."/>
            <person name="Feng B."/>
            <person name="Cao Y."/>
            <person name="Lipzen A."/>
            <person name="Daum C."/>
            <person name="Hundley H."/>
            <person name="Pangilinan J."/>
            <person name="Johnson J."/>
            <person name="Barry K."/>
            <person name="LaButti K."/>
            <person name="Ng V."/>
            <person name="Ahrendt S."/>
            <person name="Min B."/>
            <person name="Choi I.G."/>
            <person name="Park H."/>
            <person name="Plett J.M."/>
            <person name="Magnuson J."/>
            <person name="Spatafora J.W."/>
            <person name="Nagy L.G."/>
            <person name="Henrissat B."/>
            <person name="Grigoriev I.V."/>
            <person name="Yang Z.L."/>
            <person name="Xu J."/>
            <person name="Martin F.M."/>
        </authorList>
    </citation>
    <scope>NUCLEOTIDE SEQUENCE</scope>
    <source>
        <strain evidence="1">KUC20120723A-06</strain>
    </source>
</reference>
<dbReference type="Proteomes" id="UP000790709">
    <property type="component" value="Unassembled WGS sequence"/>
</dbReference>
<evidence type="ECO:0000313" key="1">
    <source>
        <dbReference type="EMBL" id="KAH7918698.1"/>
    </source>
</evidence>
<organism evidence="1 2">
    <name type="scientific">Leucogyrophana mollusca</name>
    <dbReference type="NCBI Taxonomy" id="85980"/>
    <lineage>
        <taxon>Eukaryota</taxon>
        <taxon>Fungi</taxon>
        <taxon>Dikarya</taxon>
        <taxon>Basidiomycota</taxon>
        <taxon>Agaricomycotina</taxon>
        <taxon>Agaricomycetes</taxon>
        <taxon>Agaricomycetidae</taxon>
        <taxon>Boletales</taxon>
        <taxon>Boletales incertae sedis</taxon>
        <taxon>Leucogyrophana</taxon>
    </lineage>
</organism>
<protein>
    <submittedName>
        <fullName evidence="1">Uncharacterized protein</fullName>
    </submittedName>
</protein>
<sequence>MQAHPWAALAWGVLSVIPKTIGAQMNRDQKVQQLWSMTAGMLSFLNEAESAIEQCQVRIVSKMMQQMYKCALFIREYCGKGFISQFDFVSAS</sequence>
<comment type="caution">
    <text evidence="1">The sequence shown here is derived from an EMBL/GenBank/DDBJ whole genome shotgun (WGS) entry which is preliminary data.</text>
</comment>
<dbReference type="EMBL" id="MU266746">
    <property type="protein sequence ID" value="KAH7918698.1"/>
    <property type="molecule type" value="Genomic_DNA"/>
</dbReference>
<accession>A0ACB8B0S1</accession>
<evidence type="ECO:0000313" key="2">
    <source>
        <dbReference type="Proteomes" id="UP000790709"/>
    </source>
</evidence>
<keyword evidence="2" id="KW-1185">Reference proteome</keyword>
<name>A0ACB8B0S1_9AGAM</name>